<feature type="domain" description="GGDEF" evidence="4">
    <location>
        <begin position="265"/>
        <end position="413"/>
    </location>
</feature>
<dbReference type="EC" id="2.7.7.65" evidence="1"/>
<feature type="transmembrane region" description="Helical" evidence="3">
    <location>
        <begin position="158"/>
        <end position="180"/>
    </location>
</feature>
<dbReference type="SMART" id="SM00267">
    <property type="entry name" value="GGDEF"/>
    <property type="match status" value="1"/>
</dbReference>
<dbReference type="EMBL" id="JAHCVK010000001">
    <property type="protein sequence ID" value="MBT0651762.1"/>
    <property type="molecule type" value="Genomic_DNA"/>
</dbReference>
<dbReference type="NCBIfam" id="TIGR00254">
    <property type="entry name" value="GGDEF"/>
    <property type="match status" value="1"/>
</dbReference>
<feature type="transmembrane region" description="Helical" evidence="3">
    <location>
        <begin position="75"/>
        <end position="96"/>
    </location>
</feature>
<dbReference type="InterPro" id="IPR029787">
    <property type="entry name" value="Nucleotide_cyclase"/>
</dbReference>
<dbReference type="Proteomes" id="UP000756860">
    <property type="component" value="Unassembled WGS sequence"/>
</dbReference>
<feature type="transmembrane region" description="Helical" evidence="3">
    <location>
        <begin position="134"/>
        <end position="151"/>
    </location>
</feature>
<dbReference type="InterPro" id="IPR000160">
    <property type="entry name" value="GGDEF_dom"/>
</dbReference>
<evidence type="ECO:0000259" key="4">
    <source>
        <dbReference type="PROSITE" id="PS50887"/>
    </source>
</evidence>
<dbReference type="InterPro" id="IPR050469">
    <property type="entry name" value="Diguanylate_Cyclase"/>
</dbReference>
<dbReference type="RefSeq" id="WP_214173757.1">
    <property type="nucleotide sequence ID" value="NZ_JAHCVK010000001.1"/>
</dbReference>
<dbReference type="Pfam" id="PF00990">
    <property type="entry name" value="GGDEF"/>
    <property type="match status" value="1"/>
</dbReference>
<keyword evidence="3" id="KW-0472">Membrane</keyword>
<keyword evidence="6" id="KW-1185">Reference proteome</keyword>
<evidence type="ECO:0000313" key="5">
    <source>
        <dbReference type="EMBL" id="MBT0651762.1"/>
    </source>
</evidence>
<name>A0ABS5SCL5_9BACT</name>
<reference evidence="5 6" key="1">
    <citation type="submission" date="2021-05" db="EMBL/GenBank/DDBJ databases">
        <title>The draft genome of Geobacter luticola JCM 17780.</title>
        <authorList>
            <person name="Xu Z."/>
            <person name="Masuda Y."/>
            <person name="Itoh H."/>
            <person name="Senoo K."/>
        </authorList>
    </citation>
    <scope>NUCLEOTIDE SEQUENCE [LARGE SCALE GENOMIC DNA]</scope>
    <source>
        <strain evidence="5 6">JCM 17780</strain>
    </source>
</reference>
<protein>
    <recommendedName>
        <fullName evidence="1">diguanylate cyclase</fullName>
        <ecNumber evidence="1">2.7.7.65</ecNumber>
    </recommendedName>
</protein>
<dbReference type="Gene3D" id="3.30.70.270">
    <property type="match status" value="1"/>
</dbReference>
<evidence type="ECO:0000256" key="2">
    <source>
        <dbReference type="ARBA" id="ARBA00034247"/>
    </source>
</evidence>
<evidence type="ECO:0000256" key="1">
    <source>
        <dbReference type="ARBA" id="ARBA00012528"/>
    </source>
</evidence>
<accession>A0ABS5SCL5</accession>
<evidence type="ECO:0000313" key="6">
    <source>
        <dbReference type="Proteomes" id="UP000756860"/>
    </source>
</evidence>
<dbReference type="PANTHER" id="PTHR45138">
    <property type="entry name" value="REGULATORY COMPONENTS OF SENSORY TRANSDUCTION SYSTEM"/>
    <property type="match status" value="1"/>
</dbReference>
<dbReference type="SUPFAM" id="SSF55073">
    <property type="entry name" value="Nucleotide cyclase"/>
    <property type="match status" value="1"/>
</dbReference>
<sequence>MTAERIEGMEWFKSLIKRFGVYRGDPTTQELEMLAETQVRMQLVVKTRWMLLILLTCYGMYAGGFMYFSGNVTDLQLSQILVLGGAMAAVVAYNLFYHRYFRELSHFVFINHLQILLDILFVTILIHYSGGALSWFWTVYLILTLEASFLLERRGDAWFIGAVGGLTYGALLTAEFYSVIPPLRMPLIDPALQHNFVYVMLLWFWVSLMNGTVAIISAYLMAIIRKRENDLKLMVIKDQMTRLYNRAYFFKTLNSEIQRSLRYDHVFSVILLDLDNFKKFNDTYGHLEGDRLLKGVAQVFRDNIRRSETEPPYDVDVPCRYGGEEFAIILPETPLQGGTEGERSSSINAMAFAERIRRDVERLDIDGRTATVSIGVAAFPQHGTTPDDLVKAADDALYRAKHGGKNRVELAAE</sequence>
<proteinExistence type="predicted"/>
<feature type="transmembrane region" description="Helical" evidence="3">
    <location>
        <begin position="49"/>
        <end position="69"/>
    </location>
</feature>
<dbReference type="InterPro" id="IPR043128">
    <property type="entry name" value="Rev_trsase/Diguanyl_cyclase"/>
</dbReference>
<comment type="catalytic activity">
    <reaction evidence="2">
        <text>2 GTP = 3',3'-c-di-GMP + 2 diphosphate</text>
        <dbReference type="Rhea" id="RHEA:24898"/>
        <dbReference type="ChEBI" id="CHEBI:33019"/>
        <dbReference type="ChEBI" id="CHEBI:37565"/>
        <dbReference type="ChEBI" id="CHEBI:58805"/>
        <dbReference type="EC" id="2.7.7.65"/>
    </reaction>
</comment>
<evidence type="ECO:0000256" key="3">
    <source>
        <dbReference type="SAM" id="Phobius"/>
    </source>
</evidence>
<dbReference type="CDD" id="cd01949">
    <property type="entry name" value="GGDEF"/>
    <property type="match status" value="1"/>
</dbReference>
<feature type="transmembrane region" description="Helical" evidence="3">
    <location>
        <begin position="200"/>
        <end position="224"/>
    </location>
</feature>
<gene>
    <name evidence="5" type="ORF">KI810_01715</name>
</gene>
<keyword evidence="3" id="KW-0812">Transmembrane</keyword>
<comment type="caution">
    <text evidence="5">The sequence shown here is derived from an EMBL/GenBank/DDBJ whole genome shotgun (WGS) entry which is preliminary data.</text>
</comment>
<dbReference type="PROSITE" id="PS50887">
    <property type="entry name" value="GGDEF"/>
    <property type="match status" value="1"/>
</dbReference>
<keyword evidence="3" id="KW-1133">Transmembrane helix</keyword>
<dbReference type="PANTHER" id="PTHR45138:SF9">
    <property type="entry name" value="DIGUANYLATE CYCLASE DGCM-RELATED"/>
    <property type="match status" value="1"/>
</dbReference>
<organism evidence="5 6">
    <name type="scientific">Geomobilimonas luticola</name>
    <dbReference type="NCBI Taxonomy" id="1114878"/>
    <lineage>
        <taxon>Bacteria</taxon>
        <taxon>Pseudomonadati</taxon>
        <taxon>Thermodesulfobacteriota</taxon>
        <taxon>Desulfuromonadia</taxon>
        <taxon>Geobacterales</taxon>
        <taxon>Geobacteraceae</taxon>
        <taxon>Geomobilimonas</taxon>
    </lineage>
</organism>
<feature type="transmembrane region" description="Helical" evidence="3">
    <location>
        <begin position="108"/>
        <end position="128"/>
    </location>
</feature>